<dbReference type="GO" id="GO:0005737">
    <property type="term" value="C:cytoplasm"/>
    <property type="evidence" value="ECO:0007669"/>
    <property type="project" value="UniProtKB-ARBA"/>
</dbReference>
<dbReference type="Proteomes" id="UP000030762">
    <property type="component" value="Unassembled WGS sequence"/>
</dbReference>
<dbReference type="SUPFAM" id="SSF55961">
    <property type="entry name" value="Bet v1-like"/>
    <property type="match status" value="1"/>
</dbReference>
<dbReference type="VEuPathDB" id="FungiDB:SDRG_05179"/>
<dbReference type="PANTHER" id="PTHR19308:SF14">
    <property type="entry name" value="START DOMAIN-CONTAINING PROTEIN"/>
    <property type="match status" value="1"/>
</dbReference>
<dbReference type="AlphaFoldDB" id="T0RYE1"/>
<dbReference type="GeneID" id="19945906"/>
<dbReference type="InterPro" id="IPR002913">
    <property type="entry name" value="START_lipid-bd_dom"/>
</dbReference>
<evidence type="ECO:0000313" key="3">
    <source>
        <dbReference type="Proteomes" id="UP000030762"/>
    </source>
</evidence>
<dbReference type="CDD" id="cd00177">
    <property type="entry name" value="START"/>
    <property type="match status" value="1"/>
</dbReference>
<evidence type="ECO:0000313" key="2">
    <source>
        <dbReference type="EMBL" id="EQC37583.1"/>
    </source>
</evidence>
<dbReference type="Gene3D" id="3.30.530.20">
    <property type="match status" value="1"/>
</dbReference>
<dbReference type="PANTHER" id="PTHR19308">
    <property type="entry name" value="PHOSPHATIDYLCHOLINE TRANSFER PROTEIN"/>
    <property type="match status" value="1"/>
</dbReference>
<dbReference type="OrthoDB" id="333905at2759"/>
<dbReference type="OMA" id="FFFGETT"/>
<dbReference type="Pfam" id="PF01852">
    <property type="entry name" value="START"/>
    <property type="match status" value="1"/>
</dbReference>
<dbReference type="GO" id="GO:0008289">
    <property type="term" value="F:lipid binding"/>
    <property type="evidence" value="ECO:0007669"/>
    <property type="project" value="InterPro"/>
</dbReference>
<evidence type="ECO:0000259" key="1">
    <source>
        <dbReference type="PROSITE" id="PS50848"/>
    </source>
</evidence>
<dbReference type="SMART" id="SM00234">
    <property type="entry name" value="START"/>
    <property type="match status" value="1"/>
</dbReference>
<organism evidence="2 3">
    <name type="scientific">Saprolegnia diclina (strain VS20)</name>
    <dbReference type="NCBI Taxonomy" id="1156394"/>
    <lineage>
        <taxon>Eukaryota</taxon>
        <taxon>Sar</taxon>
        <taxon>Stramenopiles</taxon>
        <taxon>Oomycota</taxon>
        <taxon>Saprolegniomycetes</taxon>
        <taxon>Saprolegniales</taxon>
        <taxon>Saprolegniaceae</taxon>
        <taxon>Saprolegnia</taxon>
    </lineage>
</organism>
<dbReference type="InterPro" id="IPR051213">
    <property type="entry name" value="START_lipid_transfer"/>
</dbReference>
<proteinExistence type="predicted"/>
<keyword evidence="3" id="KW-1185">Reference proteome</keyword>
<dbReference type="STRING" id="1156394.T0RYE1"/>
<reference evidence="2 3" key="1">
    <citation type="submission" date="2012-04" db="EMBL/GenBank/DDBJ databases">
        <title>The Genome Sequence of Saprolegnia declina VS20.</title>
        <authorList>
            <consortium name="The Broad Institute Genome Sequencing Platform"/>
            <person name="Russ C."/>
            <person name="Nusbaum C."/>
            <person name="Tyler B."/>
            <person name="van West P."/>
            <person name="Dieguez-Uribeondo J."/>
            <person name="de Bruijn I."/>
            <person name="Tripathy S."/>
            <person name="Jiang R."/>
            <person name="Young S.K."/>
            <person name="Zeng Q."/>
            <person name="Gargeya S."/>
            <person name="Fitzgerald M."/>
            <person name="Haas B."/>
            <person name="Abouelleil A."/>
            <person name="Alvarado L."/>
            <person name="Arachchi H.M."/>
            <person name="Berlin A."/>
            <person name="Chapman S.B."/>
            <person name="Goldberg J."/>
            <person name="Griggs A."/>
            <person name="Gujja S."/>
            <person name="Hansen M."/>
            <person name="Howarth C."/>
            <person name="Imamovic A."/>
            <person name="Larimer J."/>
            <person name="McCowen C."/>
            <person name="Montmayeur A."/>
            <person name="Murphy C."/>
            <person name="Neiman D."/>
            <person name="Pearson M."/>
            <person name="Priest M."/>
            <person name="Roberts A."/>
            <person name="Saif S."/>
            <person name="Shea T."/>
            <person name="Sisk P."/>
            <person name="Sykes S."/>
            <person name="Wortman J."/>
            <person name="Nusbaum C."/>
            <person name="Birren B."/>
        </authorList>
    </citation>
    <scope>NUCLEOTIDE SEQUENCE [LARGE SCALE GENOMIC DNA]</scope>
    <source>
        <strain evidence="2 3">VS20</strain>
    </source>
</reference>
<dbReference type="eggNOG" id="ENOG502SCZI">
    <property type="taxonomic scope" value="Eukaryota"/>
</dbReference>
<name>T0RYE1_SAPDV</name>
<accession>T0RYE1</accession>
<gene>
    <name evidence="2" type="ORF">SDRG_05179</name>
</gene>
<dbReference type="InterPro" id="IPR023393">
    <property type="entry name" value="START-like_dom_sf"/>
</dbReference>
<sequence length="239" mass="26498">MVVHGSSLCLFLTLHFPNHRSSNISSMDKSQTNHYLDLADQSIFDILAKDDGSDKTTTWTHVKVTDGVSVDRGVNAHSPWNAIKATTTVHCSANDLASKLNDPQQMHIFDEMTDNCRIIEALNPAETKTIRYVQAKPVFPTTARDFLVVTSEQRLDDGSIVIGTKSVEHDSVPVDKHFVRAHTHVSGYIVRPLTPTSCSVTLIVHMDLGGYMPAYVINLLSVASPIQLLKRFRVLYGRA</sequence>
<dbReference type="EMBL" id="JH767144">
    <property type="protein sequence ID" value="EQC37583.1"/>
    <property type="molecule type" value="Genomic_DNA"/>
</dbReference>
<dbReference type="InParanoid" id="T0RYE1"/>
<dbReference type="PROSITE" id="PS50848">
    <property type="entry name" value="START"/>
    <property type="match status" value="1"/>
</dbReference>
<protein>
    <recommendedName>
        <fullName evidence="1">START domain-containing protein</fullName>
    </recommendedName>
</protein>
<dbReference type="RefSeq" id="XP_008609103.1">
    <property type="nucleotide sequence ID" value="XM_008610881.1"/>
</dbReference>
<feature type="domain" description="START" evidence="1">
    <location>
        <begin position="59"/>
        <end position="218"/>
    </location>
</feature>